<dbReference type="InterPro" id="IPR045249">
    <property type="entry name" value="HARBI1-like"/>
</dbReference>
<dbReference type="InterPro" id="IPR027806">
    <property type="entry name" value="HARBI1_dom"/>
</dbReference>
<dbReference type="PANTHER" id="PTHR22930:SF265">
    <property type="entry name" value="MYB_SANT-LIKE DOMAIN, HARBINGER TRANSPOSASE-DERIVED NUCLEASE DOMAIN-CONTAINING PROTEIN"/>
    <property type="match status" value="1"/>
</dbReference>
<dbReference type="GO" id="GO:0004518">
    <property type="term" value="F:nuclease activity"/>
    <property type="evidence" value="ECO:0007669"/>
    <property type="project" value="UniProtKB-KW"/>
</dbReference>
<feature type="domain" description="DUF8040" evidence="9">
    <location>
        <begin position="2"/>
        <end position="94"/>
    </location>
</feature>
<dbReference type="InParanoid" id="A0A1Q3BAA4"/>
<keyword evidence="4" id="KW-0540">Nuclease</keyword>
<comment type="caution">
    <text evidence="10">The sequence shown here is derived from an EMBL/GenBank/DDBJ whole genome shotgun (WGS) entry which is preliminary data.</text>
</comment>
<evidence type="ECO:0000256" key="3">
    <source>
        <dbReference type="ARBA" id="ARBA00006958"/>
    </source>
</evidence>
<keyword evidence="6" id="KW-0378">Hydrolase</keyword>
<evidence type="ECO:0000259" key="9">
    <source>
        <dbReference type="Pfam" id="PF26138"/>
    </source>
</evidence>
<evidence type="ECO:0000256" key="5">
    <source>
        <dbReference type="ARBA" id="ARBA00022723"/>
    </source>
</evidence>
<keyword evidence="11" id="KW-1185">Reference proteome</keyword>
<dbReference type="GO" id="GO:0005634">
    <property type="term" value="C:nucleus"/>
    <property type="evidence" value="ECO:0007669"/>
    <property type="project" value="UniProtKB-SubCell"/>
</dbReference>
<reference evidence="11" key="1">
    <citation type="submission" date="2016-04" db="EMBL/GenBank/DDBJ databases">
        <title>Cephalotus genome sequencing.</title>
        <authorList>
            <person name="Fukushima K."/>
            <person name="Hasebe M."/>
            <person name="Fang X."/>
        </authorList>
    </citation>
    <scope>NUCLEOTIDE SEQUENCE [LARGE SCALE GENOMIC DNA]</scope>
    <source>
        <strain evidence="11">cv. St1</strain>
    </source>
</reference>
<evidence type="ECO:0000256" key="1">
    <source>
        <dbReference type="ARBA" id="ARBA00001968"/>
    </source>
</evidence>
<dbReference type="GO" id="GO:0016787">
    <property type="term" value="F:hydrolase activity"/>
    <property type="evidence" value="ECO:0007669"/>
    <property type="project" value="UniProtKB-KW"/>
</dbReference>
<evidence type="ECO:0000256" key="6">
    <source>
        <dbReference type="ARBA" id="ARBA00022801"/>
    </source>
</evidence>
<dbReference type="OrthoDB" id="1681765at2759"/>
<proteinExistence type="inferred from homology"/>
<dbReference type="STRING" id="3775.A0A1Q3BAA4"/>
<dbReference type="Pfam" id="PF13359">
    <property type="entry name" value="DDE_Tnp_4"/>
    <property type="match status" value="1"/>
</dbReference>
<feature type="non-terminal residue" evidence="10">
    <location>
        <position position="284"/>
    </location>
</feature>
<comment type="similarity">
    <text evidence="3">Belongs to the HARBI1 family.</text>
</comment>
<gene>
    <name evidence="10" type="ORF">CFOL_v3_08237</name>
</gene>
<evidence type="ECO:0000259" key="8">
    <source>
        <dbReference type="Pfam" id="PF13359"/>
    </source>
</evidence>
<organism evidence="10 11">
    <name type="scientific">Cephalotus follicularis</name>
    <name type="common">Albany pitcher plant</name>
    <dbReference type="NCBI Taxonomy" id="3775"/>
    <lineage>
        <taxon>Eukaryota</taxon>
        <taxon>Viridiplantae</taxon>
        <taxon>Streptophyta</taxon>
        <taxon>Embryophyta</taxon>
        <taxon>Tracheophyta</taxon>
        <taxon>Spermatophyta</taxon>
        <taxon>Magnoliopsida</taxon>
        <taxon>eudicotyledons</taxon>
        <taxon>Gunneridae</taxon>
        <taxon>Pentapetalae</taxon>
        <taxon>rosids</taxon>
        <taxon>fabids</taxon>
        <taxon>Oxalidales</taxon>
        <taxon>Cephalotaceae</taxon>
        <taxon>Cephalotus</taxon>
    </lineage>
</organism>
<dbReference type="Pfam" id="PF26138">
    <property type="entry name" value="DUF8040"/>
    <property type="match status" value="1"/>
</dbReference>
<keyword evidence="5" id="KW-0479">Metal-binding</keyword>
<feature type="non-terminal residue" evidence="10">
    <location>
        <position position="1"/>
    </location>
</feature>
<evidence type="ECO:0000313" key="11">
    <source>
        <dbReference type="Proteomes" id="UP000187406"/>
    </source>
</evidence>
<comment type="cofactor">
    <cofactor evidence="1">
        <name>a divalent metal cation</name>
        <dbReference type="ChEBI" id="CHEBI:60240"/>
    </cofactor>
</comment>
<keyword evidence="7" id="KW-0539">Nucleus</keyword>
<name>A0A1Q3BAA4_CEPFO</name>
<dbReference type="Proteomes" id="UP000187406">
    <property type="component" value="Unassembled WGS sequence"/>
</dbReference>
<dbReference type="PANTHER" id="PTHR22930">
    <property type="match status" value="1"/>
</dbReference>
<protein>
    <submittedName>
        <fullName evidence="10">DDE_4 domain-containing protein</fullName>
    </submittedName>
</protein>
<evidence type="ECO:0000256" key="7">
    <source>
        <dbReference type="ARBA" id="ARBA00023242"/>
    </source>
</evidence>
<evidence type="ECO:0000256" key="2">
    <source>
        <dbReference type="ARBA" id="ARBA00004123"/>
    </source>
</evidence>
<dbReference type="InterPro" id="IPR058353">
    <property type="entry name" value="DUF8040"/>
</dbReference>
<evidence type="ECO:0000256" key="4">
    <source>
        <dbReference type="ARBA" id="ARBA00022722"/>
    </source>
</evidence>
<sequence>STSILSGHANTLELLTGLDRQRIELMRMSREAYVRLCMHFRQRLWLQDNRHVSVEEKMTIFLTIIRHNERLGEFQHSSQTVRKYFHEVLNAIMKFTRSMIVPTTFDTNLDILGTKYYDEFLGAVGVPDGTLVHAVIPTIQQTVYRTRGKGKCYQNVLGICDFNIVFTVVWAGWEGVAHDSRVLTEVMTEPNKYYLCDVAYRNTRGFMAPYHNGRYWLGDFRHRRAITKEQKFNHAHAKARNVIKRAYGTLKARFPILDKMAPYPCSVQRDVVIVCVAVNNIMRK</sequence>
<dbReference type="GO" id="GO:0046872">
    <property type="term" value="F:metal ion binding"/>
    <property type="evidence" value="ECO:0007669"/>
    <property type="project" value="UniProtKB-KW"/>
</dbReference>
<comment type="subcellular location">
    <subcellularLocation>
        <location evidence="2">Nucleus</location>
    </subcellularLocation>
</comment>
<dbReference type="AlphaFoldDB" id="A0A1Q3BAA4"/>
<dbReference type="EMBL" id="BDDD01000363">
    <property type="protein sequence ID" value="GAV64722.1"/>
    <property type="molecule type" value="Genomic_DNA"/>
</dbReference>
<evidence type="ECO:0000313" key="10">
    <source>
        <dbReference type="EMBL" id="GAV64722.1"/>
    </source>
</evidence>
<accession>A0A1Q3BAA4</accession>
<feature type="domain" description="DDE Tnp4" evidence="8">
    <location>
        <begin position="128"/>
        <end position="280"/>
    </location>
</feature>